<evidence type="ECO:0000259" key="2">
    <source>
        <dbReference type="Pfam" id="PF06724"/>
    </source>
</evidence>
<proteinExistence type="predicted"/>
<keyword evidence="4" id="KW-1185">Reference proteome</keyword>
<dbReference type="OrthoDB" id="4989054at2"/>
<protein>
    <submittedName>
        <fullName evidence="3">Uncharacterized protein DUF1206</fullName>
    </submittedName>
</protein>
<evidence type="ECO:0000313" key="4">
    <source>
        <dbReference type="Proteomes" id="UP000320235"/>
    </source>
</evidence>
<feature type="transmembrane region" description="Helical" evidence="1">
    <location>
        <begin position="115"/>
        <end position="135"/>
    </location>
</feature>
<evidence type="ECO:0000313" key="3">
    <source>
        <dbReference type="EMBL" id="TQM34693.1"/>
    </source>
</evidence>
<feature type="transmembrane region" description="Helical" evidence="1">
    <location>
        <begin position="200"/>
        <end position="225"/>
    </location>
</feature>
<feature type="transmembrane region" description="Helical" evidence="1">
    <location>
        <begin position="245"/>
        <end position="268"/>
    </location>
</feature>
<accession>A0A543FLF3</accession>
<sequence>MSSGAGARARAEVRTAAHHAEANPVFETLARAGFVADGIVHVLIGVLAIVVAFGGDGETDQSGALLAIAGAPLGFVVLWLAALALAALGVWQILDGILVRRDSQPRKWGARLIEWAKAAVFFALAIFAAAVAVGARPDPDGSVQDASRGVLFVPGGPLVLGLVGVAIGAGGIGFAVIGLARRFVRLLDLPSGRAGTVVTVLAVVGYVAKGLALLTVGVLLVVAAIKVDPGDAGGLDAALDGLIALPLGPFVCGGIGVGLIAYGVFLALSARYRRL</sequence>
<evidence type="ECO:0000256" key="1">
    <source>
        <dbReference type="SAM" id="Phobius"/>
    </source>
</evidence>
<feature type="transmembrane region" description="Helical" evidence="1">
    <location>
        <begin position="34"/>
        <end position="53"/>
    </location>
</feature>
<dbReference type="Proteomes" id="UP000320235">
    <property type="component" value="Unassembled WGS sequence"/>
</dbReference>
<feature type="domain" description="DUF1206" evidence="2">
    <location>
        <begin position="204"/>
        <end position="273"/>
    </location>
</feature>
<feature type="transmembrane region" description="Helical" evidence="1">
    <location>
        <begin position="155"/>
        <end position="179"/>
    </location>
</feature>
<keyword evidence="1" id="KW-0812">Transmembrane</keyword>
<organism evidence="3 4">
    <name type="scientific">Microbacterium kyungheense</name>
    <dbReference type="NCBI Taxonomy" id="1263636"/>
    <lineage>
        <taxon>Bacteria</taxon>
        <taxon>Bacillati</taxon>
        <taxon>Actinomycetota</taxon>
        <taxon>Actinomycetes</taxon>
        <taxon>Micrococcales</taxon>
        <taxon>Microbacteriaceae</taxon>
        <taxon>Microbacterium</taxon>
    </lineage>
</organism>
<feature type="domain" description="DUF1206" evidence="2">
    <location>
        <begin position="32"/>
        <end position="97"/>
    </location>
</feature>
<reference evidence="3 4" key="1">
    <citation type="submission" date="2019-06" db="EMBL/GenBank/DDBJ databases">
        <title>Sequencing the genomes of 1000 actinobacteria strains.</title>
        <authorList>
            <person name="Klenk H.-P."/>
        </authorList>
    </citation>
    <scope>NUCLEOTIDE SEQUENCE [LARGE SCALE GENOMIC DNA]</scope>
    <source>
        <strain evidence="3 4">DSM 105492</strain>
    </source>
</reference>
<dbReference type="AlphaFoldDB" id="A0A543FLF3"/>
<keyword evidence="1" id="KW-1133">Transmembrane helix</keyword>
<feature type="transmembrane region" description="Helical" evidence="1">
    <location>
        <begin position="65"/>
        <end position="94"/>
    </location>
</feature>
<dbReference type="EMBL" id="VFPE01000001">
    <property type="protein sequence ID" value="TQM34693.1"/>
    <property type="molecule type" value="Genomic_DNA"/>
</dbReference>
<dbReference type="InterPro" id="IPR009597">
    <property type="entry name" value="DUF1206"/>
</dbReference>
<keyword evidence="1" id="KW-0472">Membrane</keyword>
<feature type="domain" description="DUF1206" evidence="2">
    <location>
        <begin position="116"/>
        <end position="178"/>
    </location>
</feature>
<name>A0A543FLF3_9MICO</name>
<gene>
    <name evidence="3" type="ORF">FB391_0983</name>
</gene>
<dbReference type="Pfam" id="PF06724">
    <property type="entry name" value="DUF1206"/>
    <property type="match status" value="3"/>
</dbReference>
<comment type="caution">
    <text evidence="3">The sequence shown here is derived from an EMBL/GenBank/DDBJ whole genome shotgun (WGS) entry which is preliminary data.</text>
</comment>
<dbReference type="RefSeq" id="WP_141893141.1">
    <property type="nucleotide sequence ID" value="NZ_BAABLH010000007.1"/>
</dbReference>